<sequence length="767" mass="86552">MDTNEHLRQLAEAQCRNVYATAEYEVDRLRSEVKLGKSQIDALEKSLEAAHKEVYRLKQEGAEEYRFLKNDSASTIDELRQSNREAQMRVAELEDEFRLMKESRKSLGAPENNGAMQKHLSVFIKRLGLLPDSSIDEVFTAINSRLDRGALHEARLAEIDFTQQELKNQLRESHNSAAELANRVEALLAEKETLKREVSMLAAEKADFSATRGLLEQRISAQERRLAELRDELATECDRARQAHVESQQHLLERNSHAVQFTTLVECLAASLSTVGCPCSPTESGVKEAVSRVTAELQALKRTESELEEKVESLHRQFEFQFTNGQALAEELEAVRRDLEQERAVNSRAQGELEGFRLMSGHRQFPPQIVNNLVIACERLNIPCSRSSHPELANQIAAMVTELIDRGCISKECINILGAKTKPSTQLTAKQENHTNHVHRDGSHKHEPSQPSAASEHAIGADCQSCARMNTTPFELANRAPDWTDLEQRRAQTLCRSCLSCLTEALRNRLREAVAGLPASEHREKALAEQLEAAKREMEGLHEKILKMESEKDEEYEKLERMVTKMEALRQHQAKRIAGLQSKTQKMNASEAQKDQQLNAAKSFLVENRQKQLHVRDFERVLLNLLKERCVLLNFRNNLGRLLGVDAWLVPNPETVIIQRVQQILVHSSTPLEPGLSRSFAQPTPLWVPPRPALPNLQLQALPPLPNYDPLDVDSSESKASPARSRKTISQRQTTGPARTPMRSASSARKATTLRSQSARGRDSRKY</sequence>
<dbReference type="EMBL" id="UXSR01005514">
    <property type="protein sequence ID" value="VDD82456.1"/>
    <property type="molecule type" value="Genomic_DNA"/>
</dbReference>
<proteinExistence type="predicted"/>
<dbReference type="Proteomes" id="UP000267029">
    <property type="component" value="Unassembled WGS sequence"/>
</dbReference>
<evidence type="ECO:0000313" key="3">
    <source>
        <dbReference type="EMBL" id="VDD82456.1"/>
    </source>
</evidence>
<gene>
    <name evidence="3" type="ORF">MCOS_LOCUS8459</name>
</gene>
<feature type="coiled-coil region" evidence="1">
    <location>
        <begin position="290"/>
        <end position="352"/>
    </location>
</feature>
<feature type="coiled-coil region" evidence="1">
    <location>
        <begin position="163"/>
        <end position="239"/>
    </location>
</feature>
<feature type="region of interest" description="Disordered" evidence="2">
    <location>
        <begin position="698"/>
        <end position="767"/>
    </location>
</feature>
<feature type="region of interest" description="Disordered" evidence="2">
    <location>
        <begin position="424"/>
        <end position="458"/>
    </location>
</feature>
<name>A0A0R3ULB6_MESCO</name>
<dbReference type="OrthoDB" id="5832575at2759"/>
<feature type="coiled-coil region" evidence="1">
    <location>
        <begin position="26"/>
        <end position="103"/>
    </location>
</feature>
<feature type="compositionally biased region" description="Basic and acidic residues" evidence="2">
    <location>
        <begin position="431"/>
        <end position="448"/>
    </location>
</feature>
<organism evidence="3 4">
    <name type="scientific">Mesocestoides corti</name>
    <name type="common">Flatworm</name>
    <dbReference type="NCBI Taxonomy" id="53468"/>
    <lineage>
        <taxon>Eukaryota</taxon>
        <taxon>Metazoa</taxon>
        <taxon>Spiralia</taxon>
        <taxon>Lophotrochozoa</taxon>
        <taxon>Platyhelminthes</taxon>
        <taxon>Cestoda</taxon>
        <taxon>Eucestoda</taxon>
        <taxon>Cyclophyllidea</taxon>
        <taxon>Mesocestoididae</taxon>
        <taxon>Mesocestoides</taxon>
    </lineage>
</organism>
<keyword evidence="4" id="KW-1185">Reference proteome</keyword>
<dbReference type="AlphaFoldDB" id="A0A0R3ULB6"/>
<evidence type="ECO:0000313" key="4">
    <source>
        <dbReference type="Proteomes" id="UP000267029"/>
    </source>
</evidence>
<protein>
    <submittedName>
        <fullName evidence="3">Uncharacterized protein</fullName>
    </submittedName>
</protein>
<reference evidence="3 4" key="1">
    <citation type="submission" date="2018-10" db="EMBL/GenBank/DDBJ databases">
        <authorList>
            <consortium name="Pathogen Informatics"/>
        </authorList>
    </citation>
    <scope>NUCLEOTIDE SEQUENCE [LARGE SCALE GENOMIC DNA]</scope>
</reference>
<keyword evidence="1" id="KW-0175">Coiled coil</keyword>
<feature type="coiled-coil region" evidence="1">
    <location>
        <begin position="517"/>
        <end position="572"/>
    </location>
</feature>
<accession>A0A0R3ULB6</accession>
<feature type="compositionally biased region" description="Polar residues" evidence="2">
    <location>
        <begin position="730"/>
        <end position="759"/>
    </location>
</feature>
<dbReference type="PANTHER" id="PTHR23159">
    <property type="entry name" value="CENTROSOMAL PROTEIN 2"/>
    <property type="match status" value="1"/>
</dbReference>
<evidence type="ECO:0000256" key="2">
    <source>
        <dbReference type="SAM" id="MobiDB-lite"/>
    </source>
</evidence>
<evidence type="ECO:0000256" key="1">
    <source>
        <dbReference type="SAM" id="Coils"/>
    </source>
</evidence>
<dbReference type="PANTHER" id="PTHR23159:SF31">
    <property type="entry name" value="CENTROSOME-ASSOCIATED PROTEIN CEP250 ISOFORM X1"/>
    <property type="match status" value="1"/>
</dbReference>